<feature type="region of interest" description="Disordered" evidence="1">
    <location>
        <begin position="1130"/>
        <end position="1202"/>
    </location>
</feature>
<evidence type="ECO:0000313" key="3">
    <source>
        <dbReference type="EMBL" id="KXZ43158.1"/>
    </source>
</evidence>
<feature type="compositionally biased region" description="Gly residues" evidence="1">
    <location>
        <begin position="122"/>
        <end position="133"/>
    </location>
</feature>
<protein>
    <recommendedName>
        <fullName evidence="2">Cyclic nucleotide-binding domain-containing protein</fullName>
    </recommendedName>
</protein>
<feature type="domain" description="Cyclic nucleotide-binding" evidence="2">
    <location>
        <begin position="6"/>
        <end position="53"/>
    </location>
</feature>
<sequence length="1324" mass="134462">MGGLEAFTKLPTDMLRRLAAECCTARLPSGRVLIEEDAPGDCMFVMLAGRATVRARPLAKKRPGVLGLGRGVHPRAHHGHALRHRRPTTGDGGEIGGGGCGARSGGRSASFATVLTVHGGRHGTTGGNAGGAGSDDESHEDHEVACRPGTASKALIKDSPFWIARFMEDTLKRLQPEGSIGASGFSPRAGMAAKGNRPITPLVAVAAARWRHAAALRHSRELSRTGGTEDGGGGAGAAVEDGGGNGEGMEALLGRAAARALQRAIAEKHDRHGAMEDGEGAAANVQQISRPATTNADGTPNPVAGAAAESALIGCAPWHQGSRASLHSAAGTVAIAAPAAATAAAAPGVSAPIPALEDPAKRLLSQIGSRDPTHVSRALLSELVQRADVGVVLYEVAKKLVRRGGGPRHITAGASRRISRALQQQIRAGPDRLPATLQGQKLQARNTGLAALPGLGGLAPVGDSLGLPSGAASEAHSGQAMSFRRRSSSGRPRVSMCGSHATRPASALTSGTSLLADLEGAADDEACTEYDWYGSDLYSMLSCRIGTATSQVTPRRRDALDMLEPALLPVADPEEAEPLFGPVVRLIRPGQSFGELALLQRDSRRTATVITGSPAADADGAVGDDAERVRAFHQALKDSTDSRALGIATRPSTGLAVGANGGGGAVGDTVEVLVISRHTYNATVRAAQVAQLQSLLGFLASLQPFSQLDDAQRAAVAVFCRQREVAAGAVLAVQGEPANTLWMVQEGEVVLLDSSAIVTDALVTPPAGPMAGLARGPTVARGTLRAVNGPSGVRVLLRQLSAPEADASSSRTVARLPPAALGNRKEPAAHRRVMFDSGTADHSAVAEAASGAADGPLRHVPPGVLRGLGGTLTSMGAGGLFGEGLLANQQPLDEDGGRPRTASIAQPPYPATAIARRPTRLLTISSSDLARFADFVAAPLTAVAEARRAFFALRSASLNAAAEAVSARVAGVRRVLHDLQDVLESGVPLDQDSRLAAELREETAAAAAAAATDALSAPPTEAPPALSAASGGIELETLMLRQPLIYAVPQGLGSSMGAFAGSGSTATASRASSGRSLLSTIAEESERMAGGGLRDEASVRVPPMVVSTAGEVERMQRQLEELRELVAQQTDAGEAPAPLPPIDSRAPVSRATSGRSSASGASGRGPAVASNASQKARLRSASSDGSRTLRPTGGAGIDSTGSISRAAANDSFKVYSDSGATSPDLNGLPLEPGAALLYELPMLGLGRPQAAATVRRTISNVSDGLVLLPGFGISSFGASSSSSSAAAAVAVESGSCDKKDSELGASLECEADGAAEGGRAAAAA</sequence>
<dbReference type="CDD" id="cd00038">
    <property type="entry name" value="CAP_ED"/>
    <property type="match status" value="1"/>
</dbReference>
<evidence type="ECO:0000256" key="1">
    <source>
        <dbReference type="SAM" id="MobiDB-lite"/>
    </source>
</evidence>
<dbReference type="Gene3D" id="2.60.120.10">
    <property type="entry name" value="Jelly Rolls"/>
    <property type="match status" value="3"/>
</dbReference>
<accession>A0A150G002</accession>
<feature type="compositionally biased region" description="Gly residues" evidence="1">
    <location>
        <begin position="228"/>
        <end position="243"/>
    </location>
</feature>
<dbReference type="EMBL" id="LSYV01000100">
    <property type="protein sequence ID" value="KXZ43158.1"/>
    <property type="molecule type" value="Genomic_DNA"/>
</dbReference>
<dbReference type="InterPro" id="IPR014710">
    <property type="entry name" value="RmlC-like_jellyroll"/>
</dbReference>
<feature type="region of interest" description="Disordered" evidence="1">
    <location>
        <begin position="469"/>
        <end position="503"/>
    </location>
</feature>
<reference evidence="4" key="1">
    <citation type="journal article" date="2016" name="Nat. Commun.">
        <title>The Gonium pectorale genome demonstrates co-option of cell cycle regulation during the evolution of multicellularity.</title>
        <authorList>
            <person name="Hanschen E.R."/>
            <person name="Marriage T.N."/>
            <person name="Ferris P.J."/>
            <person name="Hamaji T."/>
            <person name="Toyoda A."/>
            <person name="Fujiyama A."/>
            <person name="Neme R."/>
            <person name="Noguchi H."/>
            <person name="Minakuchi Y."/>
            <person name="Suzuki M."/>
            <person name="Kawai-Toyooka H."/>
            <person name="Smith D.R."/>
            <person name="Sparks H."/>
            <person name="Anderson J."/>
            <person name="Bakaric R."/>
            <person name="Luria V."/>
            <person name="Karger A."/>
            <person name="Kirschner M.W."/>
            <person name="Durand P.M."/>
            <person name="Michod R.E."/>
            <person name="Nozaki H."/>
            <person name="Olson B.J."/>
        </authorList>
    </citation>
    <scope>NUCLEOTIDE SEQUENCE [LARGE SCALE GENOMIC DNA]</scope>
    <source>
        <strain evidence="4">NIES-2863</strain>
    </source>
</reference>
<dbReference type="InterPro" id="IPR000595">
    <property type="entry name" value="cNMP-bd_dom"/>
</dbReference>
<feature type="region of interest" description="Disordered" evidence="1">
    <location>
        <begin position="118"/>
        <end position="141"/>
    </location>
</feature>
<evidence type="ECO:0000259" key="2">
    <source>
        <dbReference type="PROSITE" id="PS50042"/>
    </source>
</evidence>
<feature type="compositionally biased region" description="Basic residues" evidence="1">
    <location>
        <begin position="72"/>
        <end position="87"/>
    </location>
</feature>
<dbReference type="PANTHER" id="PTHR23011:SF28">
    <property type="entry name" value="CYCLIC NUCLEOTIDE-BINDING DOMAIN CONTAINING PROTEIN"/>
    <property type="match status" value="1"/>
</dbReference>
<dbReference type="OrthoDB" id="2021138at2759"/>
<feature type="domain" description="Cyclic nucleotide-binding" evidence="2">
    <location>
        <begin position="872"/>
        <end position="904"/>
    </location>
</feature>
<organism evidence="3 4">
    <name type="scientific">Gonium pectorale</name>
    <name type="common">Green alga</name>
    <dbReference type="NCBI Taxonomy" id="33097"/>
    <lineage>
        <taxon>Eukaryota</taxon>
        <taxon>Viridiplantae</taxon>
        <taxon>Chlorophyta</taxon>
        <taxon>core chlorophytes</taxon>
        <taxon>Chlorophyceae</taxon>
        <taxon>CS clade</taxon>
        <taxon>Chlamydomonadales</taxon>
        <taxon>Volvocaceae</taxon>
        <taxon>Gonium</taxon>
    </lineage>
</organism>
<keyword evidence="4" id="KW-1185">Reference proteome</keyword>
<dbReference type="STRING" id="33097.A0A150G002"/>
<dbReference type="PANTHER" id="PTHR23011">
    <property type="entry name" value="CYCLIC NUCLEOTIDE-BINDING DOMAIN CONTAINING PROTEIN"/>
    <property type="match status" value="1"/>
</dbReference>
<proteinExistence type="predicted"/>
<gene>
    <name evidence="3" type="ORF">GPECTOR_99g793</name>
</gene>
<comment type="caution">
    <text evidence="3">The sequence shown here is derived from an EMBL/GenBank/DDBJ whole genome shotgun (WGS) entry which is preliminary data.</text>
</comment>
<evidence type="ECO:0000313" key="4">
    <source>
        <dbReference type="Proteomes" id="UP000075714"/>
    </source>
</evidence>
<feature type="compositionally biased region" description="Low complexity" evidence="1">
    <location>
        <begin position="1149"/>
        <end position="1170"/>
    </location>
</feature>
<dbReference type="Proteomes" id="UP000075714">
    <property type="component" value="Unassembled WGS sequence"/>
</dbReference>
<feature type="region of interest" description="Disordered" evidence="1">
    <location>
        <begin position="64"/>
        <end position="95"/>
    </location>
</feature>
<dbReference type="InterPro" id="IPR018488">
    <property type="entry name" value="cNMP-bd_CS"/>
</dbReference>
<feature type="domain" description="Cyclic nucleotide-binding" evidence="2">
    <location>
        <begin position="583"/>
        <end position="611"/>
    </location>
</feature>
<feature type="domain" description="Cyclic nucleotide-binding" evidence="2">
    <location>
        <begin position="704"/>
        <end position="780"/>
    </location>
</feature>
<dbReference type="PROSITE" id="PS50042">
    <property type="entry name" value="CNMP_BINDING_3"/>
    <property type="match status" value="4"/>
</dbReference>
<dbReference type="SUPFAM" id="SSF51206">
    <property type="entry name" value="cAMP-binding domain-like"/>
    <property type="match status" value="2"/>
</dbReference>
<feature type="region of interest" description="Disordered" evidence="1">
    <location>
        <begin position="218"/>
        <end position="243"/>
    </location>
</feature>
<name>A0A150G002_GONPE</name>
<dbReference type="InterPro" id="IPR018490">
    <property type="entry name" value="cNMP-bd_dom_sf"/>
</dbReference>
<dbReference type="PROSITE" id="PS00889">
    <property type="entry name" value="CNMP_BINDING_2"/>
    <property type="match status" value="1"/>
</dbReference>